<dbReference type="InterPro" id="IPR036380">
    <property type="entry name" value="Isochorismatase-like_sf"/>
</dbReference>
<dbReference type="AlphaFoldDB" id="A0A2W0H959"/>
<comment type="similarity">
    <text evidence="1">Belongs to the isochorismatase family.</text>
</comment>
<evidence type="ECO:0000256" key="1">
    <source>
        <dbReference type="ARBA" id="ARBA00006336"/>
    </source>
</evidence>
<evidence type="ECO:0000313" key="5">
    <source>
        <dbReference type="Proteomes" id="UP000248066"/>
    </source>
</evidence>
<accession>A0A2W0H959</accession>
<dbReference type="PANTHER" id="PTHR43540:SF10">
    <property type="entry name" value="ISOCHORISMATASE"/>
    <property type="match status" value="1"/>
</dbReference>
<dbReference type="InterPro" id="IPR000868">
    <property type="entry name" value="Isochorismatase-like_dom"/>
</dbReference>
<dbReference type="OrthoDB" id="9796485at2"/>
<dbReference type="SUPFAM" id="SSF52499">
    <property type="entry name" value="Isochorismatase-like hydrolases"/>
    <property type="match status" value="1"/>
</dbReference>
<evidence type="ECO:0000313" key="4">
    <source>
        <dbReference type="EMBL" id="PYZ98373.1"/>
    </source>
</evidence>
<dbReference type="RefSeq" id="WP_110518246.1">
    <property type="nucleotide sequence ID" value="NZ_PDOF01000001.1"/>
</dbReference>
<dbReference type="InterPro" id="IPR050272">
    <property type="entry name" value="Isochorismatase-like_hydrls"/>
</dbReference>
<dbReference type="CDD" id="cd00431">
    <property type="entry name" value="cysteine_hydrolases"/>
    <property type="match status" value="1"/>
</dbReference>
<feature type="domain" description="Isochorismatase-like" evidence="3">
    <location>
        <begin position="3"/>
        <end position="184"/>
    </location>
</feature>
<dbReference type="GO" id="GO:0016787">
    <property type="term" value="F:hydrolase activity"/>
    <property type="evidence" value="ECO:0007669"/>
    <property type="project" value="UniProtKB-KW"/>
</dbReference>
<comment type="caution">
    <text evidence="4">The sequence shown here is derived from an EMBL/GenBank/DDBJ whole genome shotgun (WGS) entry which is preliminary data.</text>
</comment>
<reference evidence="4 5" key="1">
    <citation type="submission" date="2017-10" db="EMBL/GenBank/DDBJ databases">
        <title>Bacillus sp. nov., a halophilic bacterium isolated from a Yangshapao Lake.</title>
        <authorList>
            <person name="Wang H."/>
        </authorList>
    </citation>
    <scope>NUCLEOTIDE SEQUENCE [LARGE SCALE GENOMIC DNA]</scope>
    <source>
        <strain evidence="4 5">YSP-3</strain>
    </source>
</reference>
<protein>
    <submittedName>
        <fullName evidence="4">Isochorismatase</fullName>
    </submittedName>
</protein>
<dbReference type="PANTHER" id="PTHR43540">
    <property type="entry name" value="PEROXYUREIDOACRYLATE/UREIDOACRYLATE AMIDOHYDROLASE-RELATED"/>
    <property type="match status" value="1"/>
</dbReference>
<keyword evidence="5" id="KW-1185">Reference proteome</keyword>
<dbReference type="Pfam" id="PF00857">
    <property type="entry name" value="Isochorismatase"/>
    <property type="match status" value="1"/>
</dbReference>
<name>A0A2W0H959_9BACI</name>
<dbReference type="Gene3D" id="3.40.50.850">
    <property type="entry name" value="Isochorismatase-like"/>
    <property type="match status" value="1"/>
</dbReference>
<proteinExistence type="inferred from homology"/>
<keyword evidence="2" id="KW-0378">Hydrolase</keyword>
<evidence type="ECO:0000259" key="3">
    <source>
        <dbReference type="Pfam" id="PF00857"/>
    </source>
</evidence>
<sequence length="186" mass="20791">MKALVVVDYTYDFIADDGRLSCGEPGQQIEDRVAGLAESFWERGDHLVFAVDVHEENDPFHPETALFPPHNIRGTKGRALYGRLGLVYERLAIQGDNRLLWIDKTRYSAFAGTDLEIRLRERKITEVHLAGVCTDICILHTAVDAFNKGFKIVIHSGAVQSFSQSGHEWALGHFREILGADVVTGQ</sequence>
<gene>
    <name evidence="4" type="ORF">CR205_07205</name>
</gene>
<dbReference type="Proteomes" id="UP000248066">
    <property type="component" value="Unassembled WGS sequence"/>
</dbReference>
<organism evidence="4 5">
    <name type="scientific">Alteribacter lacisalsi</name>
    <dbReference type="NCBI Taxonomy" id="2045244"/>
    <lineage>
        <taxon>Bacteria</taxon>
        <taxon>Bacillati</taxon>
        <taxon>Bacillota</taxon>
        <taxon>Bacilli</taxon>
        <taxon>Bacillales</taxon>
        <taxon>Bacillaceae</taxon>
        <taxon>Alteribacter</taxon>
    </lineage>
</organism>
<evidence type="ECO:0000256" key="2">
    <source>
        <dbReference type="ARBA" id="ARBA00022801"/>
    </source>
</evidence>
<dbReference type="EMBL" id="PDOF01000001">
    <property type="protein sequence ID" value="PYZ98373.1"/>
    <property type="molecule type" value="Genomic_DNA"/>
</dbReference>